<evidence type="ECO:0000256" key="9">
    <source>
        <dbReference type="ARBA" id="ARBA00023306"/>
    </source>
</evidence>
<evidence type="ECO:0000256" key="5">
    <source>
        <dbReference type="ARBA" id="ARBA00022618"/>
    </source>
</evidence>
<dbReference type="GO" id="GO:0051301">
    <property type="term" value="P:cell division"/>
    <property type="evidence" value="ECO:0007669"/>
    <property type="project" value="UniProtKB-KW"/>
</dbReference>
<evidence type="ECO:0000259" key="12">
    <source>
        <dbReference type="Pfam" id="PF02687"/>
    </source>
</evidence>
<feature type="transmembrane region" description="Helical" evidence="11">
    <location>
        <begin position="177"/>
        <end position="202"/>
    </location>
</feature>
<dbReference type="InterPro" id="IPR040690">
    <property type="entry name" value="FtsX_ECD"/>
</dbReference>
<evidence type="ECO:0000256" key="4">
    <source>
        <dbReference type="ARBA" id="ARBA00022475"/>
    </source>
</evidence>
<reference evidence="14 15" key="1">
    <citation type="submission" date="2020-07" db="EMBL/GenBank/DDBJ databases">
        <authorList>
            <person name="Feng H."/>
        </authorList>
    </citation>
    <scope>NUCLEOTIDE SEQUENCE [LARGE SCALE GENOMIC DNA]</scope>
    <source>
        <strain evidence="15">s-11</strain>
    </source>
</reference>
<protein>
    <recommendedName>
        <fullName evidence="3 10">Cell division protein FtsX</fullName>
    </recommendedName>
</protein>
<feature type="transmembrane region" description="Helical" evidence="11">
    <location>
        <begin position="223"/>
        <end position="252"/>
    </location>
</feature>
<dbReference type="InterPro" id="IPR003838">
    <property type="entry name" value="ABC3_permease_C"/>
</dbReference>
<evidence type="ECO:0000256" key="1">
    <source>
        <dbReference type="ARBA" id="ARBA00004651"/>
    </source>
</evidence>
<evidence type="ECO:0000256" key="6">
    <source>
        <dbReference type="ARBA" id="ARBA00022692"/>
    </source>
</evidence>
<keyword evidence="15" id="KW-1185">Reference proteome</keyword>
<evidence type="ECO:0000256" key="7">
    <source>
        <dbReference type="ARBA" id="ARBA00022989"/>
    </source>
</evidence>
<feature type="transmembrane region" description="Helical" evidence="11">
    <location>
        <begin position="272"/>
        <end position="296"/>
    </location>
</feature>
<dbReference type="PANTHER" id="PTHR47755">
    <property type="entry name" value="CELL DIVISION PROTEIN FTSX"/>
    <property type="match status" value="1"/>
</dbReference>
<dbReference type="NCBIfam" id="NF038347">
    <property type="entry name" value="FtsX_Gpos"/>
    <property type="match status" value="1"/>
</dbReference>
<evidence type="ECO:0000256" key="11">
    <source>
        <dbReference type="SAM" id="Phobius"/>
    </source>
</evidence>
<name>A0A7W1XAE8_9BACL</name>
<evidence type="ECO:0000313" key="15">
    <source>
        <dbReference type="Proteomes" id="UP000530514"/>
    </source>
</evidence>
<proteinExistence type="inferred from homology"/>
<organism evidence="14 15">
    <name type="scientific">Thermoactinomyces daqus</name>
    <dbReference type="NCBI Taxonomy" id="1329516"/>
    <lineage>
        <taxon>Bacteria</taxon>
        <taxon>Bacillati</taxon>
        <taxon>Bacillota</taxon>
        <taxon>Bacilli</taxon>
        <taxon>Bacillales</taxon>
        <taxon>Thermoactinomycetaceae</taxon>
        <taxon>Thermoactinomyces</taxon>
    </lineage>
</organism>
<evidence type="ECO:0000256" key="3">
    <source>
        <dbReference type="ARBA" id="ARBA00021907"/>
    </source>
</evidence>
<keyword evidence="7 11" id="KW-1133">Transmembrane helix</keyword>
<dbReference type="Proteomes" id="UP000530514">
    <property type="component" value="Unassembled WGS sequence"/>
</dbReference>
<evidence type="ECO:0000256" key="10">
    <source>
        <dbReference type="PIRNR" id="PIRNR003097"/>
    </source>
</evidence>
<dbReference type="PIRSF" id="PIRSF003097">
    <property type="entry name" value="FtsX"/>
    <property type="match status" value="1"/>
</dbReference>
<dbReference type="Gene3D" id="3.30.70.3040">
    <property type="match status" value="1"/>
</dbReference>
<keyword evidence="5 10" id="KW-0132">Cell division</keyword>
<dbReference type="EMBL" id="JACEIP010000011">
    <property type="protein sequence ID" value="MBA4542991.1"/>
    <property type="molecule type" value="Genomic_DNA"/>
</dbReference>
<sequence>MKIETMMRHFREAYRGVRRNSWMSFAAVSAVAVTLFIFGLFLITAFNVRYMAGELEKQVAIRAALSPSMTGAQERQLTEQIQQLPGVKNATLIPKNVGLRQMRDEWGPGGEQLFKDLDGEGQNPLPDIITVEPTDPKNVESLKKQIENFGSDKIERVEAGEGVTDKLLNFSSMLRNIVLIFGLGLAVLAAFLISNTIKLTIIARQREIEIQRLVGASNWFIRWPFFIEGAFIGLVGAIFPVVIVLTIYQVFYNVLGAGEAAAILKLMPVVSLGIYVTISIFALGVAIGTIGSIISVRRFLKV</sequence>
<comment type="subcellular location">
    <subcellularLocation>
        <location evidence="1">Cell membrane</location>
        <topology evidence="1">Multi-pass membrane protein</topology>
    </subcellularLocation>
</comment>
<dbReference type="Pfam" id="PF02687">
    <property type="entry name" value="FtsX"/>
    <property type="match status" value="1"/>
</dbReference>
<gene>
    <name evidence="14" type="ORF">H1164_08755</name>
</gene>
<feature type="domain" description="FtsX extracellular" evidence="13">
    <location>
        <begin position="59"/>
        <end position="149"/>
    </location>
</feature>
<evidence type="ECO:0000313" key="14">
    <source>
        <dbReference type="EMBL" id="MBA4542991.1"/>
    </source>
</evidence>
<dbReference type="OrthoDB" id="9812531at2"/>
<evidence type="ECO:0000256" key="2">
    <source>
        <dbReference type="ARBA" id="ARBA00007379"/>
    </source>
</evidence>
<accession>A0A7W1XAE8</accession>
<comment type="similarity">
    <text evidence="2 10">Belongs to the ABC-4 integral membrane protein family. FtsX subfamily.</text>
</comment>
<dbReference type="AlphaFoldDB" id="A0A7W1XAE8"/>
<comment type="function">
    <text evidence="10">Part of the ABC transporter FtsEX involved in asymmetric cellular division facilitating the initiation of sporulation.</text>
</comment>
<dbReference type="RefSeq" id="WP_033099800.1">
    <property type="nucleotide sequence ID" value="NZ_JACEIP010000011.1"/>
</dbReference>
<evidence type="ECO:0000256" key="8">
    <source>
        <dbReference type="ARBA" id="ARBA00023136"/>
    </source>
</evidence>
<evidence type="ECO:0000259" key="13">
    <source>
        <dbReference type="Pfam" id="PF18075"/>
    </source>
</evidence>
<dbReference type="GO" id="GO:0005886">
    <property type="term" value="C:plasma membrane"/>
    <property type="evidence" value="ECO:0007669"/>
    <property type="project" value="UniProtKB-SubCell"/>
</dbReference>
<dbReference type="Pfam" id="PF18075">
    <property type="entry name" value="FtsX_ECD"/>
    <property type="match status" value="1"/>
</dbReference>
<feature type="domain" description="ABC3 transporter permease C-terminal" evidence="12">
    <location>
        <begin position="180"/>
        <end position="301"/>
    </location>
</feature>
<keyword evidence="9 10" id="KW-0131">Cell cycle</keyword>
<dbReference type="InterPro" id="IPR058204">
    <property type="entry name" value="FtsX_firmicutes-type"/>
</dbReference>
<comment type="caution">
    <text evidence="14">The sequence shown here is derived from an EMBL/GenBank/DDBJ whole genome shotgun (WGS) entry which is preliminary data.</text>
</comment>
<dbReference type="InterPro" id="IPR004513">
    <property type="entry name" value="FtsX"/>
</dbReference>
<feature type="transmembrane region" description="Helical" evidence="11">
    <location>
        <begin position="21"/>
        <end position="46"/>
    </location>
</feature>
<keyword evidence="6 11" id="KW-0812">Transmembrane</keyword>
<dbReference type="PANTHER" id="PTHR47755:SF1">
    <property type="entry name" value="CELL DIVISION PROTEIN FTSX"/>
    <property type="match status" value="1"/>
</dbReference>
<keyword evidence="8 10" id="KW-0472">Membrane</keyword>
<keyword evidence="4 10" id="KW-1003">Cell membrane</keyword>